<dbReference type="EMBL" id="BARW01037756">
    <property type="protein sequence ID" value="GAJ17865.1"/>
    <property type="molecule type" value="Genomic_DNA"/>
</dbReference>
<proteinExistence type="predicted"/>
<reference evidence="2" key="1">
    <citation type="journal article" date="2014" name="Front. Microbiol.">
        <title>High frequency of phylogenetically diverse reductive dehalogenase-homologous genes in deep subseafloor sedimentary metagenomes.</title>
        <authorList>
            <person name="Kawai M."/>
            <person name="Futagami T."/>
            <person name="Toyoda A."/>
            <person name="Takaki Y."/>
            <person name="Nishi S."/>
            <person name="Hori S."/>
            <person name="Arai W."/>
            <person name="Tsubouchi T."/>
            <person name="Morono Y."/>
            <person name="Uchiyama I."/>
            <person name="Ito T."/>
            <person name="Fujiyama A."/>
            <person name="Inagaki F."/>
            <person name="Takami H."/>
        </authorList>
    </citation>
    <scope>NUCLEOTIDE SEQUENCE</scope>
    <source>
        <strain evidence="2">Expedition CK06-06</strain>
    </source>
</reference>
<organism evidence="2">
    <name type="scientific">marine sediment metagenome</name>
    <dbReference type="NCBI Taxonomy" id="412755"/>
    <lineage>
        <taxon>unclassified sequences</taxon>
        <taxon>metagenomes</taxon>
        <taxon>ecological metagenomes</taxon>
    </lineage>
</organism>
<gene>
    <name evidence="2" type="ORF">S12H4_58196</name>
</gene>
<keyword evidence="1" id="KW-0472">Membrane</keyword>
<accession>X1VZ55</accession>
<evidence type="ECO:0000313" key="2">
    <source>
        <dbReference type="EMBL" id="GAJ17865.1"/>
    </source>
</evidence>
<feature type="transmembrane region" description="Helical" evidence="1">
    <location>
        <begin position="139"/>
        <end position="158"/>
    </location>
</feature>
<name>X1VZ55_9ZZZZ</name>
<keyword evidence="1" id="KW-1133">Transmembrane helix</keyword>
<evidence type="ECO:0000256" key="1">
    <source>
        <dbReference type="SAM" id="Phobius"/>
    </source>
</evidence>
<keyword evidence="1" id="KW-0812">Transmembrane</keyword>
<protein>
    <submittedName>
        <fullName evidence="2">Uncharacterized protein</fullName>
    </submittedName>
</protein>
<dbReference type="AlphaFoldDB" id="X1VZ55"/>
<feature type="non-terminal residue" evidence="2">
    <location>
        <position position="1"/>
    </location>
</feature>
<comment type="caution">
    <text evidence="2">The sequence shown here is derived from an EMBL/GenBank/DDBJ whole genome shotgun (WGS) entry which is preliminary data.</text>
</comment>
<sequence>AGEIVWEMNFPKDGEVGFGVYSMDRVHFSPIIGVNSTYWIKSGEEAIVEWQAYNNFRNKYPLFGEYRVYFEGELVDDGEMEFTRYWQPTNSEVNLGLLEDGFFNLTIQLEDDSNHIKTQFVNLTVSKYPPDGTNRNDGLVILTTSSALLFMITFVFYSKKRKIRFREK</sequence>